<proteinExistence type="predicted"/>
<keyword evidence="3" id="KW-1185">Reference proteome</keyword>
<dbReference type="EMBL" id="KQ483515">
    <property type="protein sequence ID" value="KYP47860.1"/>
    <property type="molecule type" value="Genomic_DNA"/>
</dbReference>
<reference evidence="2" key="1">
    <citation type="journal article" date="2012" name="Nat. Biotechnol.">
        <title>Draft genome sequence of pigeonpea (Cajanus cajan), an orphan legume crop of resource-poor farmers.</title>
        <authorList>
            <person name="Varshney R.K."/>
            <person name="Chen W."/>
            <person name="Li Y."/>
            <person name="Bharti A.K."/>
            <person name="Saxena R.K."/>
            <person name="Schlueter J.A."/>
            <person name="Donoghue M.T."/>
            <person name="Azam S."/>
            <person name="Fan G."/>
            <person name="Whaley A.M."/>
            <person name="Farmer A.D."/>
            <person name="Sheridan J."/>
            <person name="Iwata A."/>
            <person name="Tuteja R."/>
            <person name="Penmetsa R.V."/>
            <person name="Wu W."/>
            <person name="Upadhyaya H.D."/>
            <person name="Yang S.P."/>
            <person name="Shah T."/>
            <person name="Saxena K.B."/>
            <person name="Michael T."/>
            <person name="McCombie W.R."/>
            <person name="Yang B."/>
            <person name="Zhang G."/>
            <person name="Yang H."/>
            <person name="Wang J."/>
            <person name="Spillane C."/>
            <person name="Cook D.R."/>
            <person name="May G.D."/>
            <person name="Xu X."/>
            <person name="Jackson S.A."/>
        </authorList>
    </citation>
    <scope>NUCLEOTIDE SEQUENCE [LARGE SCALE GENOMIC DNA]</scope>
</reference>
<dbReference type="AlphaFoldDB" id="A0A151RZA0"/>
<evidence type="ECO:0000313" key="3">
    <source>
        <dbReference type="Proteomes" id="UP000075243"/>
    </source>
</evidence>
<organism evidence="2 3">
    <name type="scientific">Cajanus cajan</name>
    <name type="common">Pigeon pea</name>
    <name type="synonym">Cajanus indicus</name>
    <dbReference type="NCBI Taxonomy" id="3821"/>
    <lineage>
        <taxon>Eukaryota</taxon>
        <taxon>Viridiplantae</taxon>
        <taxon>Streptophyta</taxon>
        <taxon>Embryophyta</taxon>
        <taxon>Tracheophyta</taxon>
        <taxon>Spermatophyta</taxon>
        <taxon>Magnoliopsida</taxon>
        <taxon>eudicotyledons</taxon>
        <taxon>Gunneridae</taxon>
        <taxon>Pentapetalae</taxon>
        <taxon>rosids</taxon>
        <taxon>fabids</taxon>
        <taxon>Fabales</taxon>
        <taxon>Fabaceae</taxon>
        <taxon>Papilionoideae</taxon>
        <taxon>50 kb inversion clade</taxon>
        <taxon>NPAAA clade</taxon>
        <taxon>indigoferoid/millettioid clade</taxon>
        <taxon>Phaseoleae</taxon>
        <taxon>Cajanus</taxon>
    </lineage>
</organism>
<protein>
    <recommendedName>
        <fullName evidence="1">Retrovirus-related Pol polyprotein from transposon TNT 1-94-like beta-barrel domain-containing protein</fullName>
    </recommendedName>
</protein>
<dbReference type="Gramene" id="C.cajan_31342.t">
    <property type="protein sequence ID" value="C.cajan_31342.t.cds1"/>
    <property type="gene ID" value="C.cajan_31342"/>
</dbReference>
<dbReference type="Pfam" id="PF22936">
    <property type="entry name" value="Pol_BBD"/>
    <property type="match status" value="1"/>
</dbReference>
<sequence length="80" mass="9028">MTSFTSLFASYSKTNVKQFITVANGDKVPIIGSSSIQLKPYIFFHNELYVLKLANGLISIQKLTIDLNCSVTFFHSHHYV</sequence>
<feature type="domain" description="Retrovirus-related Pol polyprotein from transposon TNT 1-94-like beta-barrel" evidence="1">
    <location>
        <begin position="1"/>
        <end position="64"/>
    </location>
</feature>
<dbReference type="Proteomes" id="UP000075243">
    <property type="component" value="Unassembled WGS sequence"/>
</dbReference>
<dbReference type="InterPro" id="IPR054722">
    <property type="entry name" value="PolX-like_BBD"/>
</dbReference>
<accession>A0A151RZA0</accession>
<evidence type="ECO:0000259" key="1">
    <source>
        <dbReference type="Pfam" id="PF22936"/>
    </source>
</evidence>
<name>A0A151RZA0_CAJCA</name>
<evidence type="ECO:0000313" key="2">
    <source>
        <dbReference type="EMBL" id="KYP47860.1"/>
    </source>
</evidence>
<gene>
    <name evidence="2" type="ORF">KK1_030495</name>
</gene>